<dbReference type="SUPFAM" id="SSF53933">
    <property type="entry name" value="Microbial ribonucleases"/>
    <property type="match status" value="1"/>
</dbReference>
<dbReference type="OrthoDB" id="5326845at2"/>
<accession>A0A4Q7KEZ2</accession>
<dbReference type="RefSeq" id="WP_130348248.1">
    <property type="nucleotide sequence ID" value="NZ_SGWQ01000014.1"/>
</dbReference>
<keyword evidence="2" id="KW-0378">Hydrolase</keyword>
<reference evidence="3 4" key="1">
    <citation type="submission" date="2019-02" db="EMBL/GenBank/DDBJ databases">
        <title>Genomic Encyclopedia of Type Strains, Phase IV (KMG-IV): sequencing the most valuable type-strain genomes for metagenomic binning, comparative biology and taxonomic classification.</title>
        <authorList>
            <person name="Goeker M."/>
        </authorList>
    </citation>
    <scope>NUCLEOTIDE SEQUENCE [LARGE SCALE GENOMIC DNA]</scope>
    <source>
        <strain evidence="3 4">DSM 101727</strain>
    </source>
</reference>
<sequence length="133" mass="14621">MSPRTKITAALVGLIVLALGGWLVKELAADSGSVPGSDSGLPVKALSSLPKEASDTWKLIDKGGPFPYDRDGVIFQNREKRLPDKDRDYYKEYTVKTPGSRDRGARRIIAGASREVYYTEDHYTSFVVVDVGK</sequence>
<dbReference type="Gene3D" id="3.10.450.30">
    <property type="entry name" value="Microbial ribonucleases"/>
    <property type="match status" value="1"/>
</dbReference>
<dbReference type="GO" id="GO:0004521">
    <property type="term" value="F:RNA endonuclease activity"/>
    <property type="evidence" value="ECO:0007669"/>
    <property type="project" value="InterPro"/>
</dbReference>
<gene>
    <name evidence="3" type="ORF">EV193_114133</name>
</gene>
<dbReference type="AlphaFoldDB" id="A0A4Q7KEZ2"/>
<protein>
    <submittedName>
        <fullName evidence="3">Ribonuclease</fullName>
    </submittedName>
</protein>
<dbReference type="InterPro" id="IPR000026">
    <property type="entry name" value="N1-like"/>
</dbReference>
<evidence type="ECO:0000256" key="1">
    <source>
        <dbReference type="ARBA" id="ARBA00022722"/>
    </source>
</evidence>
<evidence type="ECO:0000313" key="4">
    <source>
        <dbReference type="Proteomes" id="UP000294257"/>
    </source>
</evidence>
<name>A0A4Q7KEZ2_9PSEU</name>
<proteinExistence type="predicted"/>
<organism evidence="3 4">
    <name type="scientific">Herbihabitans rhizosphaerae</name>
    <dbReference type="NCBI Taxonomy" id="1872711"/>
    <lineage>
        <taxon>Bacteria</taxon>
        <taxon>Bacillati</taxon>
        <taxon>Actinomycetota</taxon>
        <taxon>Actinomycetes</taxon>
        <taxon>Pseudonocardiales</taxon>
        <taxon>Pseudonocardiaceae</taxon>
        <taxon>Herbihabitans</taxon>
    </lineage>
</organism>
<comment type="caution">
    <text evidence="3">The sequence shown here is derived from an EMBL/GenBank/DDBJ whole genome shotgun (WGS) entry which is preliminary data.</text>
</comment>
<dbReference type="Proteomes" id="UP000294257">
    <property type="component" value="Unassembled WGS sequence"/>
</dbReference>
<keyword evidence="1" id="KW-0540">Nuclease</keyword>
<evidence type="ECO:0000256" key="2">
    <source>
        <dbReference type="ARBA" id="ARBA00022801"/>
    </source>
</evidence>
<keyword evidence="4" id="KW-1185">Reference proteome</keyword>
<dbReference type="InterPro" id="IPR016191">
    <property type="entry name" value="Ribonuclease/ribotoxin"/>
</dbReference>
<dbReference type="GO" id="GO:0016787">
    <property type="term" value="F:hydrolase activity"/>
    <property type="evidence" value="ECO:0007669"/>
    <property type="project" value="UniProtKB-KW"/>
</dbReference>
<dbReference type="GO" id="GO:0003723">
    <property type="term" value="F:RNA binding"/>
    <property type="evidence" value="ECO:0007669"/>
    <property type="project" value="InterPro"/>
</dbReference>
<dbReference type="EMBL" id="SGWQ01000014">
    <property type="protein sequence ID" value="RZS31440.1"/>
    <property type="molecule type" value="Genomic_DNA"/>
</dbReference>
<evidence type="ECO:0000313" key="3">
    <source>
        <dbReference type="EMBL" id="RZS31440.1"/>
    </source>
</evidence>
<dbReference type="Pfam" id="PF00545">
    <property type="entry name" value="Ribonuclease"/>
    <property type="match status" value="1"/>
</dbReference>